<accession>A0AAU9XUW5</accession>
<dbReference type="InterPro" id="IPR050726">
    <property type="entry name" value="mGluR"/>
</dbReference>
<evidence type="ECO:0000256" key="3">
    <source>
        <dbReference type="ARBA" id="ARBA00022989"/>
    </source>
</evidence>
<dbReference type="InterPro" id="IPR028082">
    <property type="entry name" value="Peripla_BP_I"/>
</dbReference>
<evidence type="ECO:0000313" key="10">
    <source>
        <dbReference type="Proteomes" id="UP001159428"/>
    </source>
</evidence>
<evidence type="ECO:0000259" key="8">
    <source>
        <dbReference type="Pfam" id="PF01094"/>
    </source>
</evidence>
<sequence>MSSLHYQLFIFLCFYVAVQAPYRDGDIVLRGLLGVHQQPDHLGSRCGEIHLRGLGRMQAMIFAIERIINNTSLLSNISLGYDIRDYSGNLSKAAKLVYKPLTVDSCVNLSQNALRKKVIISLIGPDESSTALFIGGFLRMLNVSTISGLATCAGLSSLTYKHLYRTVPSDEFLAKVMVDLVTHFNWSYVAVVALYDSYGAWAVVSESTSKKKLVLYCFDGVCTPRKSASEYSKLS</sequence>
<keyword evidence="4" id="KW-0472">Membrane</keyword>
<protein>
    <recommendedName>
        <fullName evidence="8">Receptor ligand binding region domain-containing protein</fullName>
    </recommendedName>
</protein>
<feature type="chain" id="PRO_5043594584" description="Receptor ligand binding region domain-containing protein" evidence="7">
    <location>
        <begin position="21"/>
        <end position="235"/>
    </location>
</feature>
<proteinExistence type="predicted"/>
<dbReference type="InterPro" id="IPR000337">
    <property type="entry name" value="GPCR_3"/>
</dbReference>
<feature type="domain" description="Receptor ligand binding region" evidence="8">
    <location>
        <begin position="56"/>
        <end position="199"/>
    </location>
</feature>
<dbReference type="AlphaFoldDB" id="A0AAU9XUW5"/>
<dbReference type="Proteomes" id="UP001159428">
    <property type="component" value="Unassembled WGS sequence"/>
</dbReference>
<comment type="caution">
    <text evidence="9">The sequence shown here is derived from an EMBL/GenBank/DDBJ whole genome shotgun (WGS) entry which is preliminary data.</text>
</comment>
<dbReference type="PRINTS" id="PR00248">
    <property type="entry name" value="GPCRMGR"/>
</dbReference>
<evidence type="ECO:0000256" key="2">
    <source>
        <dbReference type="ARBA" id="ARBA00022692"/>
    </source>
</evidence>
<dbReference type="GO" id="GO:0016020">
    <property type="term" value="C:membrane"/>
    <property type="evidence" value="ECO:0007669"/>
    <property type="project" value="UniProtKB-SubCell"/>
</dbReference>
<keyword evidence="2" id="KW-0812">Transmembrane</keyword>
<keyword evidence="10" id="KW-1185">Reference proteome</keyword>
<dbReference type="EMBL" id="CALNXJ010000067">
    <property type="protein sequence ID" value="CAH3158272.1"/>
    <property type="molecule type" value="Genomic_DNA"/>
</dbReference>
<keyword evidence="7" id="KW-0732">Signal</keyword>
<dbReference type="SUPFAM" id="SSF53822">
    <property type="entry name" value="Periplasmic binding protein-like I"/>
    <property type="match status" value="1"/>
</dbReference>
<gene>
    <name evidence="9" type="ORF">PMEA_00030514</name>
</gene>
<evidence type="ECO:0000256" key="5">
    <source>
        <dbReference type="ARBA" id="ARBA00023170"/>
    </source>
</evidence>
<organism evidence="9 10">
    <name type="scientific">Pocillopora meandrina</name>
    <dbReference type="NCBI Taxonomy" id="46732"/>
    <lineage>
        <taxon>Eukaryota</taxon>
        <taxon>Metazoa</taxon>
        <taxon>Cnidaria</taxon>
        <taxon>Anthozoa</taxon>
        <taxon>Hexacorallia</taxon>
        <taxon>Scleractinia</taxon>
        <taxon>Astrocoeniina</taxon>
        <taxon>Pocilloporidae</taxon>
        <taxon>Pocillopora</taxon>
    </lineage>
</organism>
<name>A0AAU9XUW5_9CNID</name>
<evidence type="ECO:0000256" key="4">
    <source>
        <dbReference type="ARBA" id="ARBA00023136"/>
    </source>
</evidence>
<evidence type="ECO:0000313" key="9">
    <source>
        <dbReference type="EMBL" id="CAH3158272.1"/>
    </source>
</evidence>
<dbReference type="Gene3D" id="3.40.50.2300">
    <property type="match status" value="2"/>
</dbReference>
<dbReference type="PANTHER" id="PTHR24060">
    <property type="entry name" value="METABOTROPIC GLUTAMATE RECEPTOR"/>
    <property type="match status" value="1"/>
</dbReference>
<evidence type="ECO:0000256" key="7">
    <source>
        <dbReference type="SAM" id="SignalP"/>
    </source>
</evidence>
<dbReference type="InterPro" id="IPR001828">
    <property type="entry name" value="ANF_lig-bd_rcpt"/>
</dbReference>
<dbReference type="Pfam" id="PF01094">
    <property type="entry name" value="ANF_receptor"/>
    <property type="match status" value="1"/>
</dbReference>
<comment type="subcellular location">
    <subcellularLocation>
        <location evidence="1">Membrane</location>
        <topology evidence="1">Multi-pass membrane protein</topology>
    </subcellularLocation>
</comment>
<evidence type="ECO:0000256" key="6">
    <source>
        <dbReference type="ARBA" id="ARBA00023180"/>
    </source>
</evidence>
<dbReference type="GO" id="GO:0004930">
    <property type="term" value="F:G protein-coupled receptor activity"/>
    <property type="evidence" value="ECO:0007669"/>
    <property type="project" value="InterPro"/>
</dbReference>
<keyword evidence="3" id="KW-1133">Transmembrane helix</keyword>
<keyword evidence="6" id="KW-0325">Glycoprotein</keyword>
<reference evidence="9 10" key="1">
    <citation type="submission" date="2022-05" db="EMBL/GenBank/DDBJ databases">
        <authorList>
            <consortium name="Genoscope - CEA"/>
            <person name="William W."/>
        </authorList>
    </citation>
    <scope>NUCLEOTIDE SEQUENCE [LARGE SCALE GENOMIC DNA]</scope>
</reference>
<evidence type="ECO:0000256" key="1">
    <source>
        <dbReference type="ARBA" id="ARBA00004141"/>
    </source>
</evidence>
<keyword evidence="5" id="KW-0675">Receptor</keyword>
<feature type="signal peptide" evidence="7">
    <location>
        <begin position="1"/>
        <end position="20"/>
    </location>
</feature>